<accession>A0A401GPN2</accession>
<feature type="compositionally biased region" description="Acidic residues" evidence="1">
    <location>
        <begin position="169"/>
        <end position="189"/>
    </location>
</feature>
<feature type="compositionally biased region" description="Basic and acidic residues" evidence="1">
    <location>
        <begin position="78"/>
        <end position="88"/>
    </location>
</feature>
<feature type="compositionally biased region" description="Basic and acidic residues" evidence="1">
    <location>
        <begin position="155"/>
        <end position="168"/>
    </location>
</feature>
<name>A0A401GPN2_9APHY</name>
<dbReference type="InParanoid" id="A0A401GPN2"/>
<reference evidence="2 3" key="1">
    <citation type="journal article" date="2018" name="Sci. Rep.">
        <title>Genome sequence of the cauliflower mushroom Sparassis crispa (Hanabiratake) and its association with beneficial usage.</title>
        <authorList>
            <person name="Kiyama R."/>
            <person name="Furutani Y."/>
            <person name="Kawaguchi K."/>
            <person name="Nakanishi T."/>
        </authorList>
    </citation>
    <scope>NUCLEOTIDE SEQUENCE [LARGE SCALE GENOMIC DNA]</scope>
</reference>
<feature type="compositionally biased region" description="Basic residues" evidence="1">
    <location>
        <begin position="64"/>
        <end position="77"/>
    </location>
</feature>
<feature type="compositionally biased region" description="Acidic residues" evidence="1">
    <location>
        <begin position="114"/>
        <end position="131"/>
    </location>
</feature>
<feature type="compositionally biased region" description="Polar residues" evidence="1">
    <location>
        <begin position="217"/>
        <end position="229"/>
    </location>
</feature>
<feature type="compositionally biased region" description="Acidic residues" evidence="1">
    <location>
        <begin position="138"/>
        <end position="154"/>
    </location>
</feature>
<feature type="region of interest" description="Disordered" evidence="1">
    <location>
        <begin position="1"/>
        <end position="21"/>
    </location>
</feature>
<keyword evidence="3" id="KW-1185">Reference proteome</keyword>
<dbReference type="GeneID" id="38781037"/>
<dbReference type="Proteomes" id="UP000287166">
    <property type="component" value="Unassembled WGS sequence"/>
</dbReference>
<evidence type="ECO:0000313" key="2">
    <source>
        <dbReference type="EMBL" id="GBE84120.1"/>
    </source>
</evidence>
<feature type="compositionally biased region" description="Basic and acidic residues" evidence="1">
    <location>
        <begin position="197"/>
        <end position="207"/>
    </location>
</feature>
<feature type="region of interest" description="Disordered" evidence="1">
    <location>
        <begin position="41"/>
        <end position="243"/>
    </location>
</feature>
<dbReference type="STRING" id="139825.A0A401GPN2"/>
<organism evidence="2 3">
    <name type="scientific">Sparassis crispa</name>
    <dbReference type="NCBI Taxonomy" id="139825"/>
    <lineage>
        <taxon>Eukaryota</taxon>
        <taxon>Fungi</taxon>
        <taxon>Dikarya</taxon>
        <taxon>Basidiomycota</taxon>
        <taxon>Agaricomycotina</taxon>
        <taxon>Agaricomycetes</taxon>
        <taxon>Polyporales</taxon>
        <taxon>Sparassidaceae</taxon>
        <taxon>Sparassis</taxon>
    </lineage>
</organism>
<dbReference type="AlphaFoldDB" id="A0A401GPN2"/>
<evidence type="ECO:0000256" key="1">
    <source>
        <dbReference type="SAM" id="MobiDB-lite"/>
    </source>
</evidence>
<dbReference type="EMBL" id="BFAD01000006">
    <property type="protein sequence ID" value="GBE84120.1"/>
    <property type="molecule type" value="Genomic_DNA"/>
</dbReference>
<dbReference type="RefSeq" id="XP_027615033.1">
    <property type="nucleotide sequence ID" value="XM_027759232.1"/>
</dbReference>
<comment type="caution">
    <text evidence="2">The sequence shown here is derived from an EMBL/GenBank/DDBJ whole genome shotgun (WGS) entry which is preliminary data.</text>
</comment>
<feature type="compositionally biased region" description="Basic and acidic residues" evidence="1">
    <location>
        <begin position="97"/>
        <end position="113"/>
    </location>
</feature>
<evidence type="ECO:0000313" key="3">
    <source>
        <dbReference type="Proteomes" id="UP000287166"/>
    </source>
</evidence>
<proteinExistence type="predicted"/>
<dbReference type="OrthoDB" id="3253399at2759"/>
<sequence>MAPHTTTSDSSDDDETPETFSFGLSKKAAKGAQDALQQFAATEKQKRKEKNRERDRVLKERAARAKVKSGGKGKGKVVVKEKAPRVDQEVSDEDGDEAGRDDLRARMDRAMREAEEEGSDALTENGEDMSGEEGSAISDDEEEDSEKDDEDEEMERTRVYADGDSKDEGENEAEDGDDEMGAEESDDDAPSPRKNSAHHDYLPDHLFKSAFAAAAHSRSQPKVPTSSATKSQKRKRVKRSSKEIVLGSRTIRTLPSTSGAILSTAHRRLVPPARVNEFVKRSLNLKGRAADMKIKGWARRAANVGVMKRDGPAARFVRSR</sequence>
<protein>
    <submittedName>
        <fullName evidence="2">Uncharacterized protein</fullName>
    </submittedName>
</protein>
<gene>
    <name evidence="2" type="ORF">SCP_0600980</name>
</gene>
<feature type="compositionally biased region" description="Basic and acidic residues" evidence="1">
    <location>
        <begin position="43"/>
        <end position="63"/>
    </location>
</feature>